<protein>
    <submittedName>
        <fullName evidence="2">Uncharacterized protein</fullName>
    </submittedName>
</protein>
<feature type="compositionally biased region" description="Basic and acidic residues" evidence="1">
    <location>
        <begin position="118"/>
        <end position="127"/>
    </location>
</feature>
<reference evidence="2 3" key="1">
    <citation type="submission" date="2020-03" db="EMBL/GenBank/DDBJ databases">
        <title>Whole genome shotgun sequence of Phytohabitans rumicis NBRC 108638.</title>
        <authorList>
            <person name="Komaki H."/>
            <person name="Tamura T."/>
        </authorList>
    </citation>
    <scope>NUCLEOTIDE SEQUENCE [LARGE SCALE GENOMIC DNA]</scope>
    <source>
        <strain evidence="2 3">NBRC 108638</strain>
    </source>
</reference>
<evidence type="ECO:0000313" key="2">
    <source>
        <dbReference type="EMBL" id="GFJ92734.1"/>
    </source>
</evidence>
<name>A0A6V8L8W3_9ACTN</name>
<feature type="region of interest" description="Disordered" evidence="1">
    <location>
        <begin position="214"/>
        <end position="282"/>
    </location>
</feature>
<gene>
    <name evidence="2" type="ORF">Prum_063760</name>
</gene>
<evidence type="ECO:0000256" key="1">
    <source>
        <dbReference type="SAM" id="MobiDB-lite"/>
    </source>
</evidence>
<comment type="caution">
    <text evidence="2">The sequence shown here is derived from an EMBL/GenBank/DDBJ whole genome shotgun (WGS) entry which is preliminary data.</text>
</comment>
<dbReference type="EMBL" id="BLPG01000001">
    <property type="protein sequence ID" value="GFJ92734.1"/>
    <property type="molecule type" value="Genomic_DNA"/>
</dbReference>
<keyword evidence="3" id="KW-1185">Reference proteome</keyword>
<feature type="region of interest" description="Disordered" evidence="1">
    <location>
        <begin position="79"/>
        <end position="143"/>
    </location>
</feature>
<dbReference type="Proteomes" id="UP000482960">
    <property type="component" value="Unassembled WGS sequence"/>
</dbReference>
<organism evidence="2 3">
    <name type="scientific">Phytohabitans rumicis</name>
    <dbReference type="NCBI Taxonomy" id="1076125"/>
    <lineage>
        <taxon>Bacteria</taxon>
        <taxon>Bacillati</taxon>
        <taxon>Actinomycetota</taxon>
        <taxon>Actinomycetes</taxon>
        <taxon>Micromonosporales</taxon>
        <taxon>Micromonosporaceae</taxon>
    </lineage>
</organism>
<feature type="compositionally biased region" description="Basic and acidic residues" evidence="1">
    <location>
        <begin position="239"/>
        <end position="249"/>
    </location>
</feature>
<dbReference type="AlphaFoldDB" id="A0A6V8L8W3"/>
<sequence>MQGERCRVDGEQATVHPIFGAGDERRPVAGEERDYLGDLFGLCHPAKRVAAAPLRDGLFHSGAATEQVGGPAEHGCVHGAGADGVDPDPFGRVVQGHRPDQRVDRGLARGVRGDALLGDERLHRGDGDDGAAAPRAQVRDRCPAGEEDALEVDVEDLVPQRLGRLDDRAVPLYAGARDKHVDAAEAFDGGGHEPVHVGRDGYIGVDLSGIVKSTGDDRGASVGQPGDHRGTDALRPAGHHGDLARELRHGSTSTAHVSSFDEDGGRDSAVPLATASGRPLVG</sequence>
<feature type="compositionally biased region" description="Basic and acidic residues" evidence="1">
    <location>
        <begin position="97"/>
        <end position="107"/>
    </location>
</feature>
<reference evidence="2 3" key="2">
    <citation type="submission" date="2020-03" db="EMBL/GenBank/DDBJ databases">
        <authorList>
            <person name="Ichikawa N."/>
            <person name="Kimura A."/>
            <person name="Kitahashi Y."/>
            <person name="Uohara A."/>
        </authorList>
    </citation>
    <scope>NUCLEOTIDE SEQUENCE [LARGE SCALE GENOMIC DNA]</scope>
    <source>
        <strain evidence="2 3">NBRC 108638</strain>
    </source>
</reference>
<evidence type="ECO:0000313" key="3">
    <source>
        <dbReference type="Proteomes" id="UP000482960"/>
    </source>
</evidence>
<proteinExistence type="predicted"/>
<accession>A0A6V8L8W3</accession>